<dbReference type="GO" id="GO:0005829">
    <property type="term" value="C:cytosol"/>
    <property type="evidence" value="ECO:0007669"/>
    <property type="project" value="TreeGrafter"/>
</dbReference>
<evidence type="ECO:0000313" key="6">
    <source>
        <dbReference type="EMBL" id="VFB16386.1"/>
    </source>
</evidence>
<name>A0A8H2M7W1_9FIRM</name>
<protein>
    <recommendedName>
        <fullName evidence="3">Ribosome maturation factor RimP</fullName>
    </recommendedName>
</protein>
<keyword evidence="1 3" id="KW-0963">Cytoplasm</keyword>
<accession>A0A8H2M7W1</accession>
<dbReference type="Gene3D" id="2.30.30.180">
    <property type="entry name" value="Ribosome maturation factor RimP, C-terminal domain"/>
    <property type="match status" value="1"/>
</dbReference>
<dbReference type="SUPFAM" id="SSF74942">
    <property type="entry name" value="YhbC-like, C-terminal domain"/>
    <property type="match status" value="1"/>
</dbReference>
<dbReference type="InterPro" id="IPR036847">
    <property type="entry name" value="RimP_C_sf"/>
</dbReference>
<comment type="similarity">
    <text evidence="3">Belongs to the RimP family.</text>
</comment>
<dbReference type="PANTHER" id="PTHR33867">
    <property type="entry name" value="RIBOSOME MATURATION FACTOR RIMP"/>
    <property type="match status" value="1"/>
</dbReference>
<gene>
    <name evidence="3 6" type="primary">rimP</name>
    <name evidence="6" type="ORF">NCTC13150_00908</name>
</gene>
<evidence type="ECO:0000256" key="3">
    <source>
        <dbReference type="HAMAP-Rule" id="MF_01077"/>
    </source>
</evidence>
<feature type="domain" description="Ribosome maturation factor RimP N-terminal" evidence="4">
    <location>
        <begin position="14"/>
        <end position="84"/>
    </location>
</feature>
<evidence type="ECO:0000256" key="2">
    <source>
        <dbReference type="ARBA" id="ARBA00022517"/>
    </source>
</evidence>
<dbReference type="GO" id="GO:0000028">
    <property type="term" value="P:ribosomal small subunit assembly"/>
    <property type="evidence" value="ECO:0007669"/>
    <property type="project" value="TreeGrafter"/>
</dbReference>
<dbReference type="InterPro" id="IPR035956">
    <property type="entry name" value="RimP_N_sf"/>
</dbReference>
<evidence type="ECO:0000259" key="5">
    <source>
        <dbReference type="Pfam" id="PF17384"/>
    </source>
</evidence>
<evidence type="ECO:0000259" key="4">
    <source>
        <dbReference type="Pfam" id="PF02576"/>
    </source>
</evidence>
<dbReference type="CDD" id="cd01734">
    <property type="entry name" value="YlxS_C"/>
    <property type="match status" value="1"/>
</dbReference>
<dbReference type="Proteomes" id="UP000377798">
    <property type="component" value="Unassembled WGS sequence"/>
</dbReference>
<evidence type="ECO:0000256" key="1">
    <source>
        <dbReference type="ARBA" id="ARBA00022490"/>
    </source>
</evidence>
<evidence type="ECO:0000313" key="7">
    <source>
        <dbReference type="Proteomes" id="UP000377798"/>
    </source>
</evidence>
<comment type="caution">
    <text evidence="6">The sequence shown here is derived from an EMBL/GenBank/DDBJ whole genome shotgun (WGS) entry which is preliminary data.</text>
</comment>
<dbReference type="HAMAP" id="MF_01077">
    <property type="entry name" value="RimP"/>
    <property type="match status" value="1"/>
</dbReference>
<dbReference type="Pfam" id="PF17384">
    <property type="entry name" value="DUF150_C"/>
    <property type="match status" value="1"/>
</dbReference>
<dbReference type="EMBL" id="CAACYI010000001">
    <property type="protein sequence ID" value="VFB16386.1"/>
    <property type="molecule type" value="Genomic_DNA"/>
</dbReference>
<organism evidence="6 7">
    <name type="scientific">Urinicoccus massiliensis</name>
    <dbReference type="NCBI Taxonomy" id="1723382"/>
    <lineage>
        <taxon>Bacteria</taxon>
        <taxon>Bacillati</taxon>
        <taxon>Bacillota</taxon>
        <taxon>Tissierellia</taxon>
        <taxon>Tissierellales</taxon>
        <taxon>Peptoniphilaceae</taxon>
        <taxon>Urinicoccus</taxon>
    </lineage>
</organism>
<dbReference type="Pfam" id="PF02576">
    <property type="entry name" value="RimP_N"/>
    <property type="match status" value="1"/>
</dbReference>
<keyword evidence="2 3" id="KW-0690">Ribosome biogenesis</keyword>
<feature type="domain" description="Ribosome maturation factor RimP C-terminal" evidence="5">
    <location>
        <begin position="87"/>
        <end position="152"/>
    </location>
</feature>
<dbReference type="SUPFAM" id="SSF75420">
    <property type="entry name" value="YhbC-like, N-terminal domain"/>
    <property type="match status" value="1"/>
</dbReference>
<comment type="subcellular location">
    <subcellularLocation>
        <location evidence="3">Cytoplasm</location>
    </subcellularLocation>
</comment>
<reference evidence="6 7" key="1">
    <citation type="submission" date="2019-02" db="EMBL/GenBank/DDBJ databases">
        <authorList>
            <consortium name="Pathogen Informatics"/>
        </authorList>
    </citation>
    <scope>NUCLEOTIDE SEQUENCE [LARGE SCALE GENOMIC DNA]</scope>
    <source>
        <strain evidence="6 7">3012STDY7089603</strain>
    </source>
</reference>
<dbReference type="GO" id="GO:0006412">
    <property type="term" value="P:translation"/>
    <property type="evidence" value="ECO:0007669"/>
    <property type="project" value="TreeGrafter"/>
</dbReference>
<dbReference type="AlphaFoldDB" id="A0A8H2M7W1"/>
<keyword evidence="7" id="KW-1185">Reference proteome</keyword>
<dbReference type="InterPro" id="IPR003728">
    <property type="entry name" value="Ribosome_maturation_RimP"/>
</dbReference>
<dbReference type="Gene3D" id="3.30.300.70">
    <property type="entry name" value="RimP-like superfamily, N-terminal"/>
    <property type="match status" value="1"/>
</dbReference>
<dbReference type="RefSeq" id="WP_072469219.1">
    <property type="nucleotide sequence ID" value="NZ_CAACYI010000001.1"/>
</dbReference>
<dbReference type="InterPro" id="IPR028989">
    <property type="entry name" value="RimP_N"/>
</dbReference>
<proteinExistence type="inferred from homology"/>
<dbReference type="InterPro" id="IPR028998">
    <property type="entry name" value="RimP_C"/>
</dbReference>
<dbReference type="PANTHER" id="PTHR33867:SF1">
    <property type="entry name" value="RIBOSOME MATURATION FACTOR RIMP"/>
    <property type="match status" value="1"/>
</dbReference>
<comment type="function">
    <text evidence="3">Required for maturation of 30S ribosomal subunits.</text>
</comment>
<sequence length="152" mass="17482">MEHSIVKKLEELAEKTALEMDDELVELNCTKSDDGLHIEVIIYNAQGTSLDHCVEFSRAYDKKVEELNISDGTYFIEVASPGLDRPIKTDDDLRRNLGKKVEVKLYKKINSKKDFIGEILDYSKEEVVIRTDSSEEKIPREAISLMRQVIEF</sequence>